<keyword evidence="2" id="KW-0816">Tricarboxylic acid cycle</keyword>
<dbReference type="STRING" id="42155.A0A0R3Q5T4"/>
<evidence type="ECO:0000256" key="1">
    <source>
        <dbReference type="ARBA" id="ARBA00007769"/>
    </source>
</evidence>
<dbReference type="WBParaSite" id="BTMF_0000167901-mRNA-1">
    <property type="protein sequence ID" value="BTMF_0000167901-mRNA-1"/>
    <property type="gene ID" value="BTMF_0000167901"/>
</dbReference>
<dbReference type="SUPFAM" id="SSF53659">
    <property type="entry name" value="Isocitrate/Isopropylmalate dehydrogenase-like"/>
    <property type="match status" value="1"/>
</dbReference>
<dbReference type="Pfam" id="PF00180">
    <property type="entry name" value="Iso_dh"/>
    <property type="match status" value="1"/>
</dbReference>
<dbReference type="PANTHER" id="PTHR11835">
    <property type="entry name" value="DECARBOXYLATING DEHYDROGENASES-ISOCITRATE, ISOPROPYLMALATE, TARTRATE"/>
    <property type="match status" value="1"/>
</dbReference>
<organism evidence="6">
    <name type="scientific">Brugia timori</name>
    <dbReference type="NCBI Taxonomy" id="42155"/>
    <lineage>
        <taxon>Eukaryota</taxon>
        <taxon>Metazoa</taxon>
        <taxon>Ecdysozoa</taxon>
        <taxon>Nematoda</taxon>
        <taxon>Chromadorea</taxon>
        <taxon>Rhabditida</taxon>
        <taxon>Spirurina</taxon>
        <taxon>Spiruromorpha</taxon>
        <taxon>Filarioidea</taxon>
        <taxon>Onchocercidae</taxon>
        <taxon>Brugia</taxon>
    </lineage>
</organism>
<dbReference type="AlphaFoldDB" id="A0A0R3Q5T4"/>
<evidence type="ECO:0000313" key="4">
    <source>
        <dbReference type="EMBL" id="VDO09225.1"/>
    </source>
</evidence>
<feature type="domain" description="Isopropylmalate dehydrogenase-like" evidence="3">
    <location>
        <begin position="98"/>
        <end position="249"/>
    </location>
</feature>
<name>A0A0R3Q5T4_9BILA</name>
<dbReference type="Proteomes" id="UP000280834">
    <property type="component" value="Unassembled WGS sequence"/>
</dbReference>
<dbReference type="Gene3D" id="3.40.718.10">
    <property type="entry name" value="Isopropylmalate Dehydrogenase"/>
    <property type="match status" value="1"/>
</dbReference>
<accession>A0A0R3Q5T4</accession>
<comment type="similarity">
    <text evidence="1">Belongs to the isocitrate and isopropylmalate dehydrogenases family.</text>
</comment>
<dbReference type="SMART" id="SM01329">
    <property type="entry name" value="Iso_dh"/>
    <property type="match status" value="1"/>
</dbReference>
<gene>
    <name evidence="4" type="ORF">BTMF_LOCUS1016</name>
</gene>
<dbReference type="GO" id="GO:0005739">
    <property type="term" value="C:mitochondrion"/>
    <property type="evidence" value="ECO:0007669"/>
    <property type="project" value="TreeGrafter"/>
</dbReference>
<evidence type="ECO:0000259" key="3">
    <source>
        <dbReference type="SMART" id="SM01329"/>
    </source>
</evidence>
<evidence type="ECO:0000313" key="5">
    <source>
        <dbReference type="Proteomes" id="UP000280834"/>
    </source>
</evidence>
<evidence type="ECO:0000313" key="6">
    <source>
        <dbReference type="WBParaSite" id="BTMF_0000167901-mRNA-1"/>
    </source>
</evidence>
<dbReference type="InterPro" id="IPR024084">
    <property type="entry name" value="IsoPropMal-DH-like_dom"/>
</dbReference>
<dbReference type="EMBL" id="UZAG01000671">
    <property type="protein sequence ID" value="VDO09225.1"/>
    <property type="molecule type" value="Genomic_DNA"/>
</dbReference>
<dbReference type="PANTHER" id="PTHR11835:SF60">
    <property type="entry name" value="ISOCITRATE DEHYDROGENASE [NAD] SUBUNIT, MITOCHONDRIAL"/>
    <property type="match status" value="1"/>
</dbReference>
<reference evidence="4 5" key="2">
    <citation type="submission" date="2018-11" db="EMBL/GenBank/DDBJ databases">
        <authorList>
            <consortium name="Pathogen Informatics"/>
        </authorList>
    </citation>
    <scope>NUCLEOTIDE SEQUENCE [LARGE SCALE GENOMIC DNA]</scope>
</reference>
<evidence type="ECO:0000256" key="2">
    <source>
        <dbReference type="ARBA" id="ARBA00022532"/>
    </source>
</evidence>
<dbReference type="GO" id="GO:0006099">
    <property type="term" value="P:tricarboxylic acid cycle"/>
    <property type="evidence" value="ECO:0007669"/>
    <property type="project" value="UniProtKB-KW"/>
</dbReference>
<keyword evidence="5" id="KW-1185">Reference proteome</keyword>
<dbReference type="GO" id="GO:0006102">
    <property type="term" value="P:isocitrate metabolic process"/>
    <property type="evidence" value="ECO:0007669"/>
    <property type="project" value="TreeGrafter"/>
</dbReference>
<sequence length="249" mass="27885">MGVRALFSVFWVDAAGICRIGDIGGEVKDLYFLTVSLMLSATQSVQWLFRTNALSLKCACRGLTASSRSASSSEMYRFRSHVLQQRQTKLAKYGGRQMVTLLTGDGVAPEMINHVKYIFGHADVPVDFEETPLSSDMSHSDAGMEYALLSTRRNGVALKGNIETKFDVPQFKSRNVELRRRLDLYANILHCVSIPSIPSRHSNLDILVIRENVEGEYSGLEHEAKKGVVESLKVFFFFFQSPISDSDFE</sequence>
<proteinExistence type="inferred from homology"/>
<reference evidence="6" key="1">
    <citation type="submission" date="2017-02" db="UniProtKB">
        <authorList>
            <consortium name="WormBaseParasite"/>
        </authorList>
    </citation>
    <scope>IDENTIFICATION</scope>
</reference>
<protein>
    <submittedName>
        <fullName evidence="6">Iso_dh domain-containing protein</fullName>
    </submittedName>
</protein>